<feature type="region of interest" description="Disordered" evidence="6">
    <location>
        <begin position="52"/>
        <end position="73"/>
    </location>
</feature>
<dbReference type="InterPro" id="IPR007671">
    <property type="entry name" value="Selenoprotein-P_N"/>
</dbReference>
<feature type="domain" description="Selenoprotein P N-terminal" evidence="7">
    <location>
        <begin position="321"/>
        <end position="394"/>
    </location>
</feature>
<dbReference type="PANTHER" id="PTHR10105:SF2">
    <property type="entry name" value="AGAP003297-PA"/>
    <property type="match status" value="1"/>
</dbReference>
<feature type="compositionally biased region" description="Acidic residues" evidence="6">
    <location>
        <begin position="403"/>
        <end position="421"/>
    </location>
</feature>
<evidence type="ECO:0000313" key="10">
    <source>
        <dbReference type="Proteomes" id="UP000030765"/>
    </source>
</evidence>
<evidence type="ECO:0000256" key="1">
    <source>
        <dbReference type="ARBA" id="ARBA00004613"/>
    </source>
</evidence>
<dbReference type="GO" id="GO:0001887">
    <property type="term" value="P:selenium compound metabolic process"/>
    <property type="evidence" value="ECO:0007669"/>
    <property type="project" value="TreeGrafter"/>
</dbReference>
<keyword evidence="2" id="KW-0964">Secreted</keyword>
<keyword evidence="5" id="KW-0325">Glycoprotein</keyword>
<reference evidence="8 10" key="1">
    <citation type="journal article" date="2014" name="BMC Genomics">
        <title>Genome sequence of Anopheles sinensis provides insight into genetics basis of mosquito competence for malaria parasites.</title>
        <authorList>
            <person name="Zhou D."/>
            <person name="Zhang D."/>
            <person name="Ding G."/>
            <person name="Shi L."/>
            <person name="Hou Q."/>
            <person name="Ye Y."/>
            <person name="Xu Y."/>
            <person name="Zhou H."/>
            <person name="Xiong C."/>
            <person name="Li S."/>
            <person name="Yu J."/>
            <person name="Hong S."/>
            <person name="Yu X."/>
            <person name="Zou P."/>
            <person name="Chen C."/>
            <person name="Chang X."/>
            <person name="Wang W."/>
            <person name="Lv Y."/>
            <person name="Sun Y."/>
            <person name="Ma L."/>
            <person name="Shen B."/>
            <person name="Zhu C."/>
        </authorList>
    </citation>
    <scope>NUCLEOTIDE SEQUENCE [LARGE SCALE GENOMIC DNA]</scope>
</reference>
<dbReference type="GO" id="GO:0005576">
    <property type="term" value="C:extracellular region"/>
    <property type="evidence" value="ECO:0007669"/>
    <property type="project" value="UniProtKB-SubCell"/>
</dbReference>
<organism evidence="8">
    <name type="scientific">Anopheles sinensis</name>
    <name type="common">Mosquito</name>
    <dbReference type="NCBI Taxonomy" id="74873"/>
    <lineage>
        <taxon>Eukaryota</taxon>
        <taxon>Metazoa</taxon>
        <taxon>Ecdysozoa</taxon>
        <taxon>Arthropoda</taxon>
        <taxon>Hexapoda</taxon>
        <taxon>Insecta</taxon>
        <taxon>Pterygota</taxon>
        <taxon>Neoptera</taxon>
        <taxon>Endopterygota</taxon>
        <taxon>Diptera</taxon>
        <taxon>Nematocera</taxon>
        <taxon>Culicoidea</taxon>
        <taxon>Culicidae</taxon>
        <taxon>Anophelinae</taxon>
        <taxon>Anopheles</taxon>
    </lineage>
</organism>
<dbReference type="GO" id="GO:0008430">
    <property type="term" value="F:selenium binding"/>
    <property type="evidence" value="ECO:0007669"/>
    <property type="project" value="InterPro"/>
</dbReference>
<dbReference type="OrthoDB" id="6134775at2759"/>
<accession>A0A084VVU1</accession>
<dbReference type="EMBL" id="ATLV01017297">
    <property type="status" value="NOT_ANNOTATED_CDS"/>
    <property type="molecule type" value="Genomic_DNA"/>
</dbReference>
<feature type="compositionally biased region" description="Low complexity" evidence="6">
    <location>
        <begin position="62"/>
        <end position="73"/>
    </location>
</feature>
<feature type="region of interest" description="Disordered" evidence="6">
    <location>
        <begin position="393"/>
        <end position="443"/>
    </location>
</feature>
<reference evidence="9" key="2">
    <citation type="submission" date="2020-05" db="UniProtKB">
        <authorList>
            <consortium name="EnsemblMetazoa"/>
        </authorList>
    </citation>
    <scope>IDENTIFICATION</scope>
</reference>
<proteinExistence type="predicted"/>
<evidence type="ECO:0000256" key="4">
    <source>
        <dbReference type="ARBA" id="ARBA00022933"/>
    </source>
</evidence>
<dbReference type="InterPro" id="IPR037941">
    <property type="entry name" value="SeP"/>
</dbReference>
<keyword evidence="3" id="KW-0732">Signal</keyword>
<evidence type="ECO:0000313" key="8">
    <source>
        <dbReference type="EMBL" id="KFB42085.1"/>
    </source>
</evidence>
<dbReference type="OMA" id="FYDRPCG"/>
<dbReference type="STRING" id="74873.A0A084VVU1"/>
<dbReference type="VEuPathDB" id="VectorBase:ASIC009780"/>
<keyword evidence="10" id="KW-1185">Reference proteome</keyword>
<evidence type="ECO:0000256" key="3">
    <source>
        <dbReference type="ARBA" id="ARBA00022729"/>
    </source>
</evidence>
<dbReference type="PANTHER" id="PTHR10105">
    <property type="entry name" value="SELENOPROTEIN P"/>
    <property type="match status" value="1"/>
</dbReference>
<evidence type="ECO:0000259" key="7">
    <source>
        <dbReference type="Pfam" id="PF04592"/>
    </source>
</evidence>
<protein>
    <submittedName>
        <fullName evidence="8">AGAP003297-PA-like protein</fullName>
    </submittedName>
</protein>
<dbReference type="EnsemblMetazoa" id="ASIC009780-RA">
    <property type="protein sequence ID" value="ASIC009780-PA"/>
    <property type="gene ID" value="ASIC009780"/>
</dbReference>
<name>A0A084VVU1_ANOSI</name>
<evidence type="ECO:0000313" key="9">
    <source>
        <dbReference type="EnsemblMetazoa" id="ASIC009780-PA"/>
    </source>
</evidence>
<keyword evidence="4" id="KW-0712">Selenocysteine</keyword>
<comment type="subcellular location">
    <subcellularLocation>
        <location evidence="1">Secreted</location>
    </subcellularLocation>
</comment>
<dbReference type="AlphaFoldDB" id="A0A084VVU1"/>
<evidence type="ECO:0000256" key="2">
    <source>
        <dbReference type="ARBA" id="ARBA00022525"/>
    </source>
</evidence>
<feature type="compositionally biased region" description="Basic and acidic residues" evidence="6">
    <location>
        <begin position="422"/>
        <end position="436"/>
    </location>
</feature>
<dbReference type="Proteomes" id="UP000030765">
    <property type="component" value="Unassembled WGS sequence"/>
</dbReference>
<gene>
    <name evidence="8" type="ORF">ZHAS_00009780</name>
</gene>
<evidence type="ECO:0000256" key="5">
    <source>
        <dbReference type="ARBA" id="ARBA00023180"/>
    </source>
</evidence>
<dbReference type="Pfam" id="PF04592">
    <property type="entry name" value="SelP_N"/>
    <property type="match status" value="1"/>
</dbReference>
<evidence type="ECO:0000256" key="6">
    <source>
        <dbReference type="SAM" id="MobiDB-lite"/>
    </source>
</evidence>
<dbReference type="EMBL" id="KE525161">
    <property type="protein sequence ID" value="KFB42085.1"/>
    <property type="molecule type" value="Genomic_DNA"/>
</dbReference>
<sequence length="654" mass="74901">MSVAGGGGKFQTGNSKPVMILREPLYAVEEDAHKLPVVMLAACWCDRGPRYASRDERGGQGPDSPRGSRPPGVRSMLRFRIVRARFSTRSRARSIGPPSYTGVLTQPPTPRQLNTTRFPFSAIRSKGNAVAAINRSLLVRTGAGNINMPLKALRGWWWWCISVVLVWGLVAAQEMLISEELETCSTLDRATVEQAFGDAADDFHGKVTVLFNVAPPKPVQTPRVFADRDPIHYNKIDYREQINLYHNLYRMFRSQEPYRNGVRFLLSASLHRVPYEVVEYNFTDFFRSVQTLASEHNFTVYPNHLTENRTFALFGLREFQVYVIDRCLRVSYIIQPPWSLLQYAYVKAAVLSTFYDRPCGKCELENFLNSTVLDDEKDHGKLASITSWAKPYEETSEEYTTTGEDENEAEGSFSDEEDNENDSNRERTTGTTKDDSDPFANLTASGPELVLPLRIILPVLHIHVESQSKSDNETGENNSTRLHQLHQYIVLHSNDSDSHHHQLGQLPQRYDIKLEELTLGFNSTLVDNPSDGNESDSNNIRIEGTDWPMDQLREILNASSVLYDPAHQRVFERLRRYNLTERLQYDEVSEISMSNRYAAWNRRRLPPKTEQPRHNRRSQIKKHYARLIPWLNWTFGKPIPPVNAGKLRASRRLN</sequence>